<protein>
    <submittedName>
        <fullName evidence="5">PucR family transcriptional regulator</fullName>
    </submittedName>
</protein>
<dbReference type="RefSeq" id="WP_137447874.1">
    <property type="nucleotide sequence ID" value="NZ_SZZH01000001.1"/>
</dbReference>
<dbReference type="Pfam" id="PF13556">
    <property type="entry name" value="HTH_30"/>
    <property type="match status" value="1"/>
</dbReference>
<organism evidence="5 6">
    <name type="scientific">Nakamurella flava</name>
    <dbReference type="NCBI Taxonomy" id="2576308"/>
    <lineage>
        <taxon>Bacteria</taxon>
        <taxon>Bacillati</taxon>
        <taxon>Actinomycetota</taxon>
        <taxon>Actinomycetes</taxon>
        <taxon>Nakamurellales</taxon>
        <taxon>Nakamurellaceae</taxon>
        <taxon>Nakamurella</taxon>
    </lineage>
</organism>
<evidence type="ECO:0000259" key="2">
    <source>
        <dbReference type="Pfam" id="PF07905"/>
    </source>
</evidence>
<proteinExistence type="inferred from homology"/>
<gene>
    <name evidence="5" type="ORF">FDO65_02375</name>
</gene>
<dbReference type="OrthoDB" id="8026818at2"/>
<dbReference type="Pfam" id="PF17853">
    <property type="entry name" value="GGDEF_2"/>
    <property type="match status" value="1"/>
</dbReference>
<evidence type="ECO:0000256" key="1">
    <source>
        <dbReference type="ARBA" id="ARBA00006754"/>
    </source>
</evidence>
<dbReference type="InterPro" id="IPR041522">
    <property type="entry name" value="CdaR_GGDEF"/>
</dbReference>
<dbReference type="AlphaFoldDB" id="A0A4U6QJE1"/>
<sequence length="506" mass="53365">MLPTLAEVLTLPSFVAGSPRLLCGDPASITIRWVHSSEVFEMGGLLAGGEVLLTSGLGLEGRTDRELGTYVDRLADAGCAALAMEVGRSFFDVPRELAAAARRRNLCLIALDDVVPFERMVEDFHELLVRRRTGAGRGGDALWQELLGLVVADLGVATLLSTTARLAGCPVELRDVTGRLVAASAEVAPRPTAGFAVDVRSGAERMGRLSLLGERTQRRVAVADRAAVAVGLMLHRSTATGRPSPAQSLVTELAVGDLASSGEVRQRCAEAGWPVLPDRHLLAAAVDLDVRASPAAAERHVRDAAQTCFGPTLVGVHGTAVVVLARGWTGPDPARVRAAFEQVRMALAATGVGESVRVVAVAAPVHDPSGLAGAVAQSLRIAGIARRVGTRGRVVTAADVAAHRFLTDRAGAAELSAFASEVLGPLFEHDRQHATALLRTLDVHFACGRRKAASAARLGIRRQTLYDRLSRIEHLLGVGLDDPEVGTTLGMALIAWRLRTGLPVRE</sequence>
<feature type="domain" description="Purine catabolism PurC-like" evidence="2">
    <location>
        <begin position="7"/>
        <end position="128"/>
    </location>
</feature>
<dbReference type="InterPro" id="IPR025736">
    <property type="entry name" value="PucR_C-HTH_dom"/>
</dbReference>
<dbReference type="InterPro" id="IPR042070">
    <property type="entry name" value="PucR_C-HTH_sf"/>
</dbReference>
<dbReference type="InterPro" id="IPR012914">
    <property type="entry name" value="PucR_dom"/>
</dbReference>
<evidence type="ECO:0000313" key="6">
    <source>
        <dbReference type="Proteomes" id="UP000306985"/>
    </source>
</evidence>
<accession>A0A4U6QJE1</accession>
<feature type="domain" description="CdaR GGDEF-like" evidence="4">
    <location>
        <begin position="259"/>
        <end position="380"/>
    </location>
</feature>
<evidence type="ECO:0000259" key="3">
    <source>
        <dbReference type="Pfam" id="PF13556"/>
    </source>
</evidence>
<comment type="caution">
    <text evidence="5">The sequence shown here is derived from an EMBL/GenBank/DDBJ whole genome shotgun (WGS) entry which is preliminary data.</text>
</comment>
<reference evidence="5 6" key="1">
    <citation type="submission" date="2019-05" db="EMBL/GenBank/DDBJ databases">
        <title>Nakamurella sp. N5BH11, whole genome shotgun sequence.</title>
        <authorList>
            <person name="Tuo L."/>
        </authorList>
    </citation>
    <scope>NUCLEOTIDE SEQUENCE [LARGE SCALE GENOMIC DNA]</scope>
    <source>
        <strain evidence="5 6">N5BH11</strain>
    </source>
</reference>
<dbReference type="InterPro" id="IPR051448">
    <property type="entry name" value="CdaR-like_regulators"/>
</dbReference>
<dbReference type="EMBL" id="SZZH01000001">
    <property type="protein sequence ID" value="TKV60570.1"/>
    <property type="molecule type" value="Genomic_DNA"/>
</dbReference>
<dbReference type="Proteomes" id="UP000306985">
    <property type="component" value="Unassembled WGS sequence"/>
</dbReference>
<feature type="domain" description="PucR C-terminal helix-turn-helix" evidence="3">
    <location>
        <begin position="437"/>
        <end position="495"/>
    </location>
</feature>
<dbReference type="Pfam" id="PF07905">
    <property type="entry name" value="PucR"/>
    <property type="match status" value="1"/>
</dbReference>
<dbReference type="PANTHER" id="PTHR33744">
    <property type="entry name" value="CARBOHYDRATE DIACID REGULATOR"/>
    <property type="match status" value="1"/>
</dbReference>
<evidence type="ECO:0000259" key="4">
    <source>
        <dbReference type="Pfam" id="PF17853"/>
    </source>
</evidence>
<keyword evidence="6" id="KW-1185">Reference proteome</keyword>
<dbReference type="PANTHER" id="PTHR33744:SF7">
    <property type="entry name" value="PUCR FAMILY TRANSCRIPTIONAL REGULATOR"/>
    <property type="match status" value="1"/>
</dbReference>
<comment type="similarity">
    <text evidence="1">Belongs to the CdaR family.</text>
</comment>
<evidence type="ECO:0000313" key="5">
    <source>
        <dbReference type="EMBL" id="TKV60570.1"/>
    </source>
</evidence>
<name>A0A4U6QJE1_9ACTN</name>
<dbReference type="Gene3D" id="1.10.10.2840">
    <property type="entry name" value="PucR C-terminal helix-turn-helix domain"/>
    <property type="match status" value="1"/>
</dbReference>